<evidence type="ECO:0000256" key="10">
    <source>
        <dbReference type="ARBA" id="ARBA00023067"/>
    </source>
</evidence>
<feature type="coiled-coil region" evidence="13">
    <location>
        <begin position="441"/>
        <end position="468"/>
    </location>
</feature>
<reference evidence="15" key="3">
    <citation type="submission" date="2025-08" db="UniProtKB">
        <authorList>
            <consortium name="Ensembl"/>
        </authorList>
    </citation>
    <scope>IDENTIFICATION</scope>
    <source>
        <strain evidence="15">JP 163 A</strain>
    </source>
</reference>
<dbReference type="GO" id="GO:0016887">
    <property type="term" value="F:ATP hydrolysis activity"/>
    <property type="evidence" value="ECO:0007669"/>
    <property type="project" value="InterPro"/>
</dbReference>
<evidence type="ECO:0000256" key="8">
    <source>
        <dbReference type="ARBA" id="ARBA00022840"/>
    </source>
</evidence>
<evidence type="ECO:0000256" key="1">
    <source>
        <dbReference type="ARBA" id="ARBA00004123"/>
    </source>
</evidence>
<dbReference type="SUPFAM" id="SSF52540">
    <property type="entry name" value="P-loop containing nucleoside triphosphate hydrolases"/>
    <property type="match status" value="1"/>
</dbReference>
<dbReference type="Ensembl" id="ENSXMAT00000030094.1">
    <property type="protein sequence ID" value="ENSXMAP00000034367.1"/>
    <property type="gene ID" value="ENSXMAG00000004544.2"/>
</dbReference>
<reference evidence="15" key="4">
    <citation type="submission" date="2025-09" db="UniProtKB">
        <authorList>
            <consortium name="Ensembl"/>
        </authorList>
    </citation>
    <scope>IDENTIFICATION</scope>
    <source>
        <strain evidence="15">JP 163 A</strain>
    </source>
</reference>
<evidence type="ECO:0000256" key="12">
    <source>
        <dbReference type="ARBA" id="ARBA00023306"/>
    </source>
</evidence>
<keyword evidence="6" id="KW-0547">Nucleotide-binding</keyword>
<name>A0A3B5QUB4_XIPMA</name>
<dbReference type="InterPro" id="IPR010935">
    <property type="entry name" value="SMC_hinge"/>
</dbReference>
<reference evidence="16" key="1">
    <citation type="submission" date="2012-01" db="EMBL/GenBank/DDBJ databases">
        <authorList>
            <person name="Walter R."/>
            <person name="Schartl M."/>
            <person name="Warren W."/>
        </authorList>
    </citation>
    <scope>NUCLEOTIDE SEQUENCE [LARGE SCALE GENOMIC DNA]</scope>
    <source>
        <strain evidence="16">JP 163 A</strain>
    </source>
</reference>
<dbReference type="InterPro" id="IPR036277">
    <property type="entry name" value="SMC_hinge_sf"/>
</dbReference>
<dbReference type="Proteomes" id="UP000002852">
    <property type="component" value="Unassembled WGS sequence"/>
</dbReference>
<feature type="coiled-coil region" evidence="13">
    <location>
        <begin position="287"/>
        <end position="331"/>
    </location>
</feature>
<evidence type="ECO:0000313" key="16">
    <source>
        <dbReference type="Proteomes" id="UP000002852"/>
    </source>
</evidence>
<dbReference type="SMART" id="SM00968">
    <property type="entry name" value="SMC_hinge"/>
    <property type="match status" value="1"/>
</dbReference>
<keyword evidence="16" id="KW-1185">Reference proteome</keyword>
<evidence type="ECO:0000313" key="15">
    <source>
        <dbReference type="Ensembl" id="ENSXMAP00000034367.1"/>
    </source>
</evidence>
<evidence type="ECO:0000256" key="3">
    <source>
        <dbReference type="ARBA" id="ARBA00005231"/>
    </source>
</evidence>
<feature type="coiled-coil region" evidence="13">
    <location>
        <begin position="636"/>
        <end position="885"/>
    </location>
</feature>
<evidence type="ECO:0000256" key="4">
    <source>
        <dbReference type="ARBA" id="ARBA00022454"/>
    </source>
</evidence>
<evidence type="ECO:0000256" key="7">
    <source>
        <dbReference type="ARBA" id="ARBA00022776"/>
    </source>
</evidence>
<dbReference type="InterPro" id="IPR027120">
    <property type="entry name" value="Smc2_ABC"/>
</dbReference>
<dbReference type="GeneTree" id="ENSGT00550000074857"/>
<keyword evidence="10" id="KW-0226">DNA condensation</keyword>
<sequence length="922" mass="104233">MYIKSIIIEGFKSYAQRTEINGFDPLFNAITGLNGSGKSNILDSICFLLGISNLSHVRASNLQDLVYKNGQGGITKATVSITFDNSNKSQSPLGFETHDEITVTRQVVIGGRNKYLINGVNANNTRVQDLFCSVGLNVNNPHFLIMQGRITKVLNMKPPEVKPILDEEITPTMQKLQEERSSYLEYQKLMREIQHLSRLYVAWLFVCAEETKKKSAENLKVMQDNIAKMQANMAENESKIQELSAQIQEQQKKRDQEVNGVLKTMEDTLADAQRVDAKSQSALDLKKQNLKDETKKRKELVKSMEEDKKVLVVKEKEVSKLAEQLRAVQEEGQKDSAALEAAEQHFKAVSAGLSTNEDGEEDTLAGQMMACKNDMSKADTEAKQAQMTLKHAQAELKSKQAEVKKMDSGYKKDQDALQAAKGSREKLEAGLAKLSYEEGKEESLLEKRRQLSRQVSQLKETYERLMARFPNLRFDYKDPERGWDRSKVKGLLANLITVSDVTYATALEVVAGGRLYNIVVDTEVTGKKILEKGELQRRYTIIPLNKISAKTLNDKVINAVGQDNVHTSLSLVGYEADLRKAMEYVFGSTLVCDTLDNAKKVAFDKQVMTKTVTLGGDIFDPQGTLSGGARSQSASILTSLQEVKEVQDHLEEKEAQLQDIERQLADLKGTAEKYRQLKQQHELKLEEEQILQAKVQQSSFHQQQEELERLHKAIEESEETLRVTKEVKKKAEEKYKVLENKMKNAEAEREKELKAAQEKLNTAKAKADAFNKKLKQKQQESDAVALELEELQREQDGYEQQIQAVDEAMKAIQEQIDSMACTVSQNKETVRKAQEELSKQKEEIMTQDKELKEKNTEVNKMREKNNEAQLKIKELEHNISKHHKESQDTADKVRSVSDVHPPIAASLCSPNHEVFGGFFPSR</sequence>
<dbReference type="SUPFAM" id="SSF75553">
    <property type="entry name" value="Smc hinge domain"/>
    <property type="match status" value="1"/>
</dbReference>
<dbReference type="Pfam" id="PF06470">
    <property type="entry name" value="SMC_hinge"/>
    <property type="match status" value="1"/>
</dbReference>
<proteinExistence type="inferred from homology"/>
<keyword evidence="8" id="KW-0067">ATP-binding</keyword>
<keyword evidence="12" id="KW-0131">Cell cycle</keyword>
<dbReference type="AlphaFoldDB" id="A0A3B5QUB4"/>
<evidence type="ECO:0000256" key="13">
    <source>
        <dbReference type="SAM" id="Coils"/>
    </source>
</evidence>
<evidence type="ECO:0000256" key="6">
    <source>
        <dbReference type="ARBA" id="ARBA00022741"/>
    </source>
</evidence>
<keyword evidence="9 13" id="KW-0175">Coiled coil</keyword>
<dbReference type="Gene3D" id="3.40.50.300">
    <property type="entry name" value="P-loop containing nucleotide triphosphate hydrolases"/>
    <property type="match status" value="1"/>
</dbReference>
<dbReference type="InterPro" id="IPR027417">
    <property type="entry name" value="P-loop_NTPase"/>
</dbReference>
<comment type="subcellular location">
    <subcellularLocation>
        <location evidence="2">Chromosome</location>
    </subcellularLocation>
    <subcellularLocation>
        <location evidence="1">Nucleus</location>
    </subcellularLocation>
</comment>
<evidence type="ECO:0000256" key="2">
    <source>
        <dbReference type="ARBA" id="ARBA00004286"/>
    </source>
</evidence>
<protein>
    <submittedName>
        <fullName evidence="15">Structural maintenance of chromosomes 2</fullName>
    </submittedName>
</protein>
<accession>A0A3B5QUB4</accession>
<feature type="domain" description="SMC hinge" evidence="14">
    <location>
        <begin position="486"/>
        <end position="602"/>
    </location>
</feature>
<reference evidence="16" key="2">
    <citation type="journal article" date="2013" name="Nat. Genet.">
        <title>The genome of the platyfish, Xiphophorus maculatus, provides insights into evolutionary adaptation and several complex traits.</title>
        <authorList>
            <person name="Schartl M."/>
            <person name="Walter R.B."/>
            <person name="Shen Y."/>
            <person name="Garcia T."/>
            <person name="Catchen J."/>
            <person name="Amores A."/>
            <person name="Braasch I."/>
            <person name="Chalopin D."/>
            <person name="Volff J.N."/>
            <person name="Lesch K.P."/>
            <person name="Bisazza A."/>
            <person name="Minx P."/>
            <person name="Hillier L."/>
            <person name="Wilson R.K."/>
            <person name="Fuerstenberg S."/>
            <person name="Boore J."/>
            <person name="Searle S."/>
            <person name="Postlethwait J.H."/>
            <person name="Warren W.C."/>
        </authorList>
    </citation>
    <scope>NUCLEOTIDE SEQUENCE [LARGE SCALE GENOMIC DNA]</scope>
    <source>
        <strain evidence="16">JP 163 A</strain>
    </source>
</reference>
<dbReference type="InterPro" id="IPR024704">
    <property type="entry name" value="SMC"/>
</dbReference>
<dbReference type="GO" id="GO:0005634">
    <property type="term" value="C:nucleus"/>
    <property type="evidence" value="ECO:0007669"/>
    <property type="project" value="UniProtKB-SubCell"/>
</dbReference>
<dbReference type="InterPro" id="IPR003395">
    <property type="entry name" value="RecF/RecN/SMC_N"/>
</dbReference>
<keyword evidence="7" id="KW-0498">Mitosis</keyword>
<evidence type="ECO:0000256" key="5">
    <source>
        <dbReference type="ARBA" id="ARBA00022618"/>
    </source>
</evidence>
<keyword evidence="4" id="KW-0158">Chromosome</keyword>
<evidence type="ECO:0000259" key="14">
    <source>
        <dbReference type="SMART" id="SM00968"/>
    </source>
</evidence>
<dbReference type="Pfam" id="PF02463">
    <property type="entry name" value="SMC_N"/>
    <property type="match status" value="1"/>
</dbReference>
<dbReference type="Gene3D" id="3.30.70.1620">
    <property type="match status" value="1"/>
</dbReference>
<comment type="similarity">
    <text evidence="3">Belongs to the SMC family. SMC2 subfamily.</text>
</comment>
<dbReference type="Gene3D" id="1.20.1060.20">
    <property type="match status" value="1"/>
</dbReference>
<keyword evidence="11" id="KW-0539">Nucleus</keyword>
<feature type="coiled-coil region" evidence="13">
    <location>
        <begin position="212"/>
        <end position="260"/>
    </location>
</feature>
<dbReference type="PIRSF" id="PIRSF005719">
    <property type="entry name" value="SMC"/>
    <property type="match status" value="1"/>
</dbReference>
<dbReference type="GO" id="GO:0005524">
    <property type="term" value="F:ATP binding"/>
    <property type="evidence" value="ECO:0007669"/>
    <property type="project" value="UniProtKB-KW"/>
</dbReference>
<keyword evidence="5" id="KW-0132">Cell division</keyword>
<feature type="coiled-coil region" evidence="13">
    <location>
        <begin position="375"/>
        <end position="409"/>
    </location>
</feature>
<dbReference type="FunFam" id="1.20.1060.20:FF:000005">
    <property type="entry name" value="Structural maintenance of chromosomes 2"/>
    <property type="match status" value="1"/>
</dbReference>
<organism evidence="15 16">
    <name type="scientific">Xiphophorus maculatus</name>
    <name type="common">Southern platyfish</name>
    <name type="synonym">Platypoecilus maculatus</name>
    <dbReference type="NCBI Taxonomy" id="8083"/>
    <lineage>
        <taxon>Eukaryota</taxon>
        <taxon>Metazoa</taxon>
        <taxon>Chordata</taxon>
        <taxon>Craniata</taxon>
        <taxon>Vertebrata</taxon>
        <taxon>Euteleostomi</taxon>
        <taxon>Actinopterygii</taxon>
        <taxon>Neopterygii</taxon>
        <taxon>Teleostei</taxon>
        <taxon>Neoteleostei</taxon>
        <taxon>Acanthomorphata</taxon>
        <taxon>Ovalentaria</taxon>
        <taxon>Atherinomorphae</taxon>
        <taxon>Cyprinodontiformes</taxon>
        <taxon>Poeciliidae</taxon>
        <taxon>Poeciliinae</taxon>
        <taxon>Xiphophorus</taxon>
    </lineage>
</organism>
<dbReference type="GO" id="GO:0051301">
    <property type="term" value="P:cell division"/>
    <property type="evidence" value="ECO:0007669"/>
    <property type="project" value="UniProtKB-KW"/>
</dbReference>
<evidence type="ECO:0000256" key="9">
    <source>
        <dbReference type="ARBA" id="ARBA00023054"/>
    </source>
</evidence>
<evidence type="ECO:0000256" key="11">
    <source>
        <dbReference type="ARBA" id="ARBA00023242"/>
    </source>
</evidence>
<dbReference type="GO" id="GO:0005694">
    <property type="term" value="C:chromosome"/>
    <property type="evidence" value="ECO:0007669"/>
    <property type="project" value="UniProtKB-SubCell"/>
</dbReference>
<dbReference type="CDD" id="cd03273">
    <property type="entry name" value="ABC_SMC2_euk"/>
    <property type="match status" value="1"/>
</dbReference>
<dbReference type="GO" id="GO:0030261">
    <property type="term" value="P:chromosome condensation"/>
    <property type="evidence" value="ECO:0007669"/>
    <property type="project" value="UniProtKB-KW"/>
</dbReference>
<dbReference type="PANTHER" id="PTHR43977">
    <property type="entry name" value="STRUCTURAL MAINTENANCE OF CHROMOSOMES PROTEIN 3"/>
    <property type="match status" value="1"/>
</dbReference>